<dbReference type="Pfam" id="PF01761">
    <property type="entry name" value="DHQ_synthase"/>
    <property type="match status" value="1"/>
</dbReference>
<keyword evidence="7" id="KW-0456">Lyase</keyword>
<dbReference type="InterPro" id="IPR050071">
    <property type="entry name" value="Dehydroquinate_synthase"/>
</dbReference>
<dbReference type="InterPro" id="IPR030960">
    <property type="entry name" value="DHQS/DOIS_N"/>
</dbReference>
<dbReference type="CDD" id="cd08195">
    <property type="entry name" value="DHQS"/>
    <property type="match status" value="1"/>
</dbReference>
<dbReference type="Gene3D" id="3.40.50.1970">
    <property type="match status" value="1"/>
</dbReference>
<dbReference type="SUPFAM" id="SSF56796">
    <property type="entry name" value="Dehydroquinate synthase-like"/>
    <property type="match status" value="1"/>
</dbReference>
<dbReference type="InterPro" id="IPR056179">
    <property type="entry name" value="DHQS_C"/>
</dbReference>
<evidence type="ECO:0000259" key="10">
    <source>
        <dbReference type="Pfam" id="PF24621"/>
    </source>
</evidence>
<accession>A0A382A1Q9</accession>
<dbReference type="GO" id="GO:0000166">
    <property type="term" value="F:nucleotide binding"/>
    <property type="evidence" value="ECO:0007669"/>
    <property type="project" value="UniProtKB-KW"/>
</dbReference>
<comment type="cofactor">
    <cofactor evidence="1">
        <name>NAD(+)</name>
        <dbReference type="ChEBI" id="CHEBI:57540"/>
    </cofactor>
</comment>
<evidence type="ECO:0000256" key="4">
    <source>
        <dbReference type="ARBA" id="ARBA00022741"/>
    </source>
</evidence>
<dbReference type="InterPro" id="IPR016037">
    <property type="entry name" value="DHQ_synth_AroB"/>
</dbReference>
<dbReference type="NCBIfam" id="TIGR01357">
    <property type="entry name" value="aroB"/>
    <property type="match status" value="1"/>
</dbReference>
<dbReference type="AlphaFoldDB" id="A0A382A1Q9"/>
<sequence length="345" mass="38798">MGKTGNLINTQFPDCKKIALIIDSRVPKKILAQVKNSIKNFNSLCIKLNTNEKKKNFGTVSKLINKLLKKKFHRNDCLIALGGGVLGDIAGLTANLVKRGIKFINVPTTLLSQVDSSIGGKTGVNSGYGKNLIGTFYQPEMVISDTTVLNSLPKREMVCGYAEILKHALILDKKFFFWLQKNGEKIINLNSKIVIQKAIHKSCKIKAKIVEKDETEKDLRMILNFGHTFGHAFEATTNFSNKINHGESVLLGMLCAAEFAFRNKILKSKDFNLIKEHYSVLNLPNKISDYFTRKDVKNIIQFMKSDKKKTDSKIKLILISKIGKTLKSRGLKDSILKNYLNTKLF</sequence>
<dbReference type="Pfam" id="PF24621">
    <property type="entry name" value="DHQS_C"/>
    <property type="match status" value="1"/>
</dbReference>
<dbReference type="PANTHER" id="PTHR43622:SF1">
    <property type="entry name" value="3-DEHYDROQUINATE SYNTHASE"/>
    <property type="match status" value="1"/>
</dbReference>
<dbReference type="InterPro" id="IPR030963">
    <property type="entry name" value="DHQ_synth_fam"/>
</dbReference>
<feature type="domain" description="3-dehydroquinate synthase N-terminal" evidence="9">
    <location>
        <begin position="47"/>
        <end position="157"/>
    </location>
</feature>
<dbReference type="GO" id="GO:0003856">
    <property type="term" value="F:3-dehydroquinate synthase activity"/>
    <property type="evidence" value="ECO:0007669"/>
    <property type="project" value="InterPro"/>
</dbReference>
<evidence type="ECO:0000256" key="1">
    <source>
        <dbReference type="ARBA" id="ARBA00001911"/>
    </source>
</evidence>
<reference evidence="11" key="1">
    <citation type="submission" date="2018-05" db="EMBL/GenBank/DDBJ databases">
        <authorList>
            <person name="Lanie J.A."/>
            <person name="Ng W.-L."/>
            <person name="Kazmierczak K.M."/>
            <person name="Andrzejewski T.M."/>
            <person name="Davidsen T.M."/>
            <person name="Wayne K.J."/>
            <person name="Tettelin H."/>
            <person name="Glass J.I."/>
            <person name="Rusch D."/>
            <person name="Podicherti R."/>
            <person name="Tsui H.-C.T."/>
            <person name="Winkler M.E."/>
        </authorList>
    </citation>
    <scope>NUCLEOTIDE SEQUENCE</scope>
</reference>
<proteinExistence type="predicted"/>
<evidence type="ECO:0000259" key="9">
    <source>
        <dbReference type="Pfam" id="PF01761"/>
    </source>
</evidence>
<evidence type="ECO:0000256" key="3">
    <source>
        <dbReference type="ARBA" id="ARBA00022723"/>
    </source>
</evidence>
<keyword evidence="4" id="KW-0547">Nucleotide-binding</keyword>
<organism evidence="11">
    <name type="scientific">marine metagenome</name>
    <dbReference type="NCBI Taxonomy" id="408172"/>
    <lineage>
        <taxon>unclassified sequences</taxon>
        <taxon>metagenomes</taxon>
        <taxon>ecological metagenomes</taxon>
    </lineage>
</organism>
<dbReference type="PIRSF" id="PIRSF001455">
    <property type="entry name" value="DHQ_synth"/>
    <property type="match status" value="1"/>
</dbReference>
<evidence type="ECO:0000256" key="6">
    <source>
        <dbReference type="ARBA" id="ARBA00023027"/>
    </source>
</evidence>
<comment type="cofactor">
    <cofactor evidence="2">
        <name>Co(2+)</name>
        <dbReference type="ChEBI" id="CHEBI:48828"/>
    </cofactor>
</comment>
<feature type="domain" description="3-dehydroquinate synthase C-terminal" evidence="10">
    <location>
        <begin position="160"/>
        <end position="309"/>
    </location>
</feature>
<gene>
    <name evidence="11" type="ORF">METZ01_LOCUS148294</name>
</gene>
<keyword evidence="8" id="KW-0170">Cobalt</keyword>
<name>A0A382A1Q9_9ZZZZ</name>
<dbReference type="EMBL" id="UINC01023554">
    <property type="protein sequence ID" value="SVA95440.1"/>
    <property type="molecule type" value="Genomic_DNA"/>
</dbReference>
<evidence type="ECO:0000313" key="11">
    <source>
        <dbReference type="EMBL" id="SVA95440.1"/>
    </source>
</evidence>
<keyword evidence="5" id="KW-0862">Zinc</keyword>
<dbReference type="Gene3D" id="1.20.1090.10">
    <property type="entry name" value="Dehydroquinate synthase-like - alpha domain"/>
    <property type="match status" value="1"/>
</dbReference>
<protein>
    <submittedName>
        <fullName evidence="11">Uncharacterized protein</fullName>
    </submittedName>
</protein>
<evidence type="ECO:0000256" key="8">
    <source>
        <dbReference type="ARBA" id="ARBA00023285"/>
    </source>
</evidence>
<dbReference type="GO" id="GO:0046872">
    <property type="term" value="F:metal ion binding"/>
    <property type="evidence" value="ECO:0007669"/>
    <property type="project" value="UniProtKB-KW"/>
</dbReference>
<evidence type="ECO:0000256" key="7">
    <source>
        <dbReference type="ARBA" id="ARBA00023239"/>
    </source>
</evidence>
<dbReference type="PANTHER" id="PTHR43622">
    <property type="entry name" value="3-DEHYDROQUINATE SYNTHASE"/>
    <property type="match status" value="1"/>
</dbReference>
<keyword evidence="6" id="KW-0520">NAD</keyword>
<keyword evidence="3" id="KW-0479">Metal-binding</keyword>
<dbReference type="GO" id="GO:0005737">
    <property type="term" value="C:cytoplasm"/>
    <property type="evidence" value="ECO:0007669"/>
    <property type="project" value="InterPro"/>
</dbReference>
<evidence type="ECO:0000256" key="5">
    <source>
        <dbReference type="ARBA" id="ARBA00022833"/>
    </source>
</evidence>
<dbReference type="GO" id="GO:0009073">
    <property type="term" value="P:aromatic amino acid family biosynthetic process"/>
    <property type="evidence" value="ECO:0007669"/>
    <property type="project" value="InterPro"/>
</dbReference>
<evidence type="ECO:0000256" key="2">
    <source>
        <dbReference type="ARBA" id="ARBA00001941"/>
    </source>
</evidence>